<dbReference type="EMBL" id="CQPC01000061">
    <property type="protein sequence ID" value="CNU85497.1"/>
    <property type="molecule type" value="Genomic_DNA"/>
</dbReference>
<dbReference type="AlphaFoldDB" id="A0A655DTU0"/>
<protein>
    <submittedName>
        <fullName evidence="1">Uncharacterized protein</fullName>
    </submittedName>
</protein>
<name>A0A655DTU0_SALET</name>
<proteinExistence type="predicted"/>
<evidence type="ECO:0000313" key="1">
    <source>
        <dbReference type="EMBL" id="CNU85497.1"/>
    </source>
</evidence>
<reference evidence="1 2" key="1">
    <citation type="submission" date="2015-03" db="EMBL/GenBank/DDBJ databases">
        <authorList>
            <consortium name="Pathogen Informatics"/>
        </authorList>
    </citation>
    <scope>NUCLEOTIDE SEQUENCE [LARGE SCALE GENOMIC DNA]</scope>
    <source>
        <strain evidence="1 2">3476</strain>
    </source>
</reference>
<accession>A0A655DTU0</accession>
<evidence type="ECO:0000313" key="2">
    <source>
        <dbReference type="Proteomes" id="UP000039541"/>
    </source>
</evidence>
<sequence length="130" mass="13700">MIFPIRQRAGNGKMPVSAGINRCGAYFLTIGVNMDDCACTAGALQSGGIVVRKLVIAQRAGEGSGIIDSGGDSWCIGERNVGRINGCRWAGIASIVSRGHGKLFAANLWRCQINTKFTVAIRFALANDVA</sequence>
<gene>
    <name evidence="1" type="ORF">ERS008202_03695</name>
</gene>
<organism evidence="1 2">
    <name type="scientific">Salmonella enterica subsp. enterica serovar Bovismorbificans</name>
    <dbReference type="NCBI Taxonomy" id="58097"/>
    <lineage>
        <taxon>Bacteria</taxon>
        <taxon>Pseudomonadati</taxon>
        <taxon>Pseudomonadota</taxon>
        <taxon>Gammaproteobacteria</taxon>
        <taxon>Enterobacterales</taxon>
        <taxon>Enterobacteriaceae</taxon>
        <taxon>Salmonella</taxon>
    </lineage>
</organism>
<dbReference type="Proteomes" id="UP000039541">
    <property type="component" value="Unassembled WGS sequence"/>
</dbReference>